<sequence length="243" mass="25692">MSVEAVSWALNDAPDVPPSCLAVLLGLANHAHANGRGAYPSQERLAHYARKSTRSVRADLASLERLGIIRRGDQRHVAFIPVDRRPVVWDLAVERTRPIPTALDRFAEPVSGRSAEVPQPVDNRAEAEFRAVPNRAEAQRTTAGSTAQSGRKPASYKPSLNHQEPTTRAAARDGAGSSVDAGSNRIASPKDQPQTSARRGWEPPRGAALPPATGDARCTKPGHVGQPAGSCAVCRSEALGGAA</sequence>
<keyword evidence="3" id="KW-1185">Reference proteome</keyword>
<evidence type="ECO:0000313" key="3">
    <source>
        <dbReference type="Proteomes" id="UP000646749"/>
    </source>
</evidence>
<organism evidence="2 3">
    <name type="scientific">Plantactinospora endophytica</name>
    <dbReference type="NCBI Taxonomy" id="673535"/>
    <lineage>
        <taxon>Bacteria</taxon>
        <taxon>Bacillati</taxon>
        <taxon>Actinomycetota</taxon>
        <taxon>Actinomycetes</taxon>
        <taxon>Micromonosporales</taxon>
        <taxon>Micromonosporaceae</taxon>
        <taxon>Plantactinospora</taxon>
    </lineage>
</organism>
<evidence type="ECO:0000256" key="1">
    <source>
        <dbReference type="SAM" id="MobiDB-lite"/>
    </source>
</evidence>
<proteinExistence type="predicted"/>
<feature type="region of interest" description="Disordered" evidence="1">
    <location>
        <begin position="130"/>
        <end position="229"/>
    </location>
</feature>
<reference evidence="2 3" key="1">
    <citation type="submission" date="2021-01" db="EMBL/GenBank/DDBJ databases">
        <title>Whole genome shotgun sequence of Plantactinospora endophytica NBRC 110450.</title>
        <authorList>
            <person name="Komaki H."/>
            <person name="Tamura T."/>
        </authorList>
    </citation>
    <scope>NUCLEOTIDE SEQUENCE [LARGE SCALE GENOMIC DNA]</scope>
    <source>
        <strain evidence="2 3">NBRC 110450</strain>
    </source>
</reference>
<accession>A0ABQ4EC98</accession>
<evidence type="ECO:0000313" key="2">
    <source>
        <dbReference type="EMBL" id="GIG92366.1"/>
    </source>
</evidence>
<dbReference type="Proteomes" id="UP000646749">
    <property type="component" value="Unassembled WGS sequence"/>
</dbReference>
<name>A0ABQ4EC98_9ACTN</name>
<gene>
    <name evidence="2" type="ORF">Pen02_73020</name>
</gene>
<evidence type="ECO:0008006" key="4">
    <source>
        <dbReference type="Google" id="ProtNLM"/>
    </source>
</evidence>
<dbReference type="EMBL" id="BONW01000044">
    <property type="protein sequence ID" value="GIG92366.1"/>
    <property type="molecule type" value="Genomic_DNA"/>
</dbReference>
<feature type="compositionally biased region" description="Polar residues" evidence="1">
    <location>
        <begin position="139"/>
        <end position="149"/>
    </location>
</feature>
<comment type="caution">
    <text evidence="2">The sequence shown here is derived from an EMBL/GenBank/DDBJ whole genome shotgun (WGS) entry which is preliminary data.</text>
</comment>
<dbReference type="Pfam" id="PF13730">
    <property type="entry name" value="HTH_36"/>
    <property type="match status" value="1"/>
</dbReference>
<protein>
    <recommendedName>
        <fullName evidence="4">Helix-turn-helix domain-containing protein</fullName>
    </recommendedName>
</protein>